<name>A0A845G672_9BURK</name>
<organism evidence="3 4">
    <name type="scientific">Duganella vulcania</name>
    <dbReference type="NCBI Taxonomy" id="2692166"/>
    <lineage>
        <taxon>Bacteria</taxon>
        <taxon>Pseudomonadati</taxon>
        <taxon>Pseudomonadota</taxon>
        <taxon>Betaproteobacteria</taxon>
        <taxon>Burkholderiales</taxon>
        <taxon>Oxalobacteraceae</taxon>
        <taxon>Telluria group</taxon>
        <taxon>Duganella</taxon>
    </lineage>
</organism>
<dbReference type="InterPro" id="IPR027417">
    <property type="entry name" value="P-loop_NTPase"/>
</dbReference>
<dbReference type="GO" id="GO:0005524">
    <property type="term" value="F:ATP binding"/>
    <property type="evidence" value="ECO:0007669"/>
    <property type="project" value="UniProtKB-KW"/>
</dbReference>
<dbReference type="Pfam" id="PF13555">
    <property type="entry name" value="AAA_29"/>
    <property type="match status" value="1"/>
</dbReference>
<evidence type="ECO:0000256" key="2">
    <source>
        <dbReference type="SAM" id="MobiDB-lite"/>
    </source>
</evidence>
<keyword evidence="3" id="KW-0067">ATP-binding</keyword>
<sequence>MNLRRPEVRDSKSNVNTVDASQETSSEQMKLREMQLFNWGTFSGLIRIQVPEAGYLFVGPSGSGKSTILDAHASVTTPPKWVDFNVAARENERRNKDRNLLTYVRGAWAKQTTDSGEHASQFLRPDTTWSAASETYRDSAGRIVVLAQILWVRGKSTNTNEVKKLYLILERDFDLHELKFFAEHDFDVRRFKFDLPDAFVRDEFSAYQERFRRLLGIESERALRLLHKTQSAKNLGDLNDFMRDFMLDPPDAFELADKLVAQFSELNEAHRAVVDARRQIDTLKPAHEESLELDSMNLRKNELEELSSGVDKYKERQRKRLLEEATGTLRSALEAKEQEASQLKFLEEASFAELRSLQDQRAEKGGSLLEELQSQVEAAEDLRAKRTSKRDSIFEAYNGLGWAPPTTAAQYSKLRDDAKSFVMQAQQRELELGELKYGLRKQYDELTIELQRTRQEVAVLERQRSNIPARMLAVRERIARELGIREEEIPFAGELIEVRKEDASWRGAVERVLNGFAQSILVDDRLYSKFTAYLNSTHTGERIVYYRTVGQPNSQRVVGSASLVRKLTFAQGAYAEWVREELKSHFDYECSDTVHAFRAAPRAITIEGQVKHSATRHEKNDRTRVDDPSKWVLGFDNAAKLEYFRRIAFEQVEAIERLRKERERADVEVLVQRKKFESCILLSNTPWDEIDVATSLVQVESLQKRIERERQSRPDLAKLDEDIKAQADHYEQARKSSNHCAGEISQLTGLLKGIEHQHTGLREELLSVALTPHQLEGLDARYEKYLPDLTVEKLDNATTQVVRSINADEREVDGKIQNLVHAIEDRFQTFVRTWPAEAGGLDAKMASAPDFFAKLERLVTDGLPKFEERFLSLLREQSEQNLTRLATQLENERKAIRDRMALVNESLATASFGQGTHLVIETQDKLLEDVTAFKKSLRSALSNMLSLDATDAEQRFVVISNLVKRLASQETKDEVWRKLVLDVRQHVEFIAREFDKDGIEQEVYRSGAGKSGGQRQKLTATCLAAALRYQLGGQDRAMPRFCTVFLDEAFDKADAEFTTMAMNIFKTFGFQMIVATPLKSVMTLEPFIGGACFVHIKDRKTSVIIPIDYDDSTKRLKLSPGEGDGPETPAS</sequence>
<gene>
    <name evidence="3" type="ORF">GTP91_17205</name>
</gene>
<feature type="region of interest" description="Disordered" evidence="2">
    <location>
        <begin position="1"/>
        <end position="27"/>
    </location>
</feature>
<feature type="coiled-coil region" evidence="1">
    <location>
        <begin position="436"/>
        <end position="463"/>
    </location>
</feature>
<dbReference type="Proteomes" id="UP000470302">
    <property type="component" value="Unassembled WGS sequence"/>
</dbReference>
<evidence type="ECO:0000313" key="3">
    <source>
        <dbReference type="EMBL" id="MYM88905.1"/>
    </source>
</evidence>
<feature type="compositionally biased region" description="Basic and acidic residues" evidence="2">
    <location>
        <begin position="1"/>
        <end position="12"/>
    </location>
</feature>
<keyword evidence="3" id="KW-0547">Nucleotide-binding</keyword>
<reference evidence="3 4" key="1">
    <citation type="submission" date="2020-01" db="EMBL/GenBank/DDBJ databases">
        <title>Novel species isolated from a subtropical stream in China.</title>
        <authorList>
            <person name="Lu H."/>
        </authorList>
    </citation>
    <scope>NUCLEOTIDE SEQUENCE [LARGE SCALE GENOMIC DNA]</scope>
    <source>
        <strain evidence="3 4">FT82W</strain>
    </source>
</reference>
<feature type="coiled-coil region" evidence="1">
    <location>
        <begin position="875"/>
        <end position="906"/>
    </location>
</feature>
<feature type="coiled-coil region" evidence="1">
    <location>
        <begin position="286"/>
        <end position="389"/>
    </location>
</feature>
<dbReference type="Pfam" id="PF13558">
    <property type="entry name" value="SbcC_Walker_B"/>
    <property type="match status" value="1"/>
</dbReference>
<accession>A0A845G672</accession>
<dbReference type="SUPFAM" id="SSF52540">
    <property type="entry name" value="P-loop containing nucleoside triphosphate hydrolases"/>
    <property type="match status" value="1"/>
</dbReference>
<protein>
    <submittedName>
        <fullName evidence="3">ATP-binding protein</fullName>
    </submittedName>
</protein>
<proteinExistence type="predicted"/>
<feature type="compositionally biased region" description="Polar residues" evidence="2">
    <location>
        <begin position="13"/>
        <end position="27"/>
    </location>
</feature>
<dbReference type="Gene3D" id="3.40.50.300">
    <property type="entry name" value="P-loop containing nucleotide triphosphate hydrolases"/>
    <property type="match status" value="2"/>
</dbReference>
<keyword evidence="1" id="KW-0175">Coiled coil</keyword>
<evidence type="ECO:0000256" key="1">
    <source>
        <dbReference type="SAM" id="Coils"/>
    </source>
</evidence>
<evidence type="ECO:0000313" key="4">
    <source>
        <dbReference type="Proteomes" id="UP000470302"/>
    </source>
</evidence>
<dbReference type="AlphaFoldDB" id="A0A845G672"/>
<comment type="caution">
    <text evidence="3">The sequence shown here is derived from an EMBL/GenBank/DDBJ whole genome shotgun (WGS) entry which is preliminary data.</text>
</comment>
<dbReference type="EMBL" id="WWCW01000058">
    <property type="protein sequence ID" value="MYM88905.1"/>
    <property type="molecule type" value="Genomic_DNA"/>
</dbReference>